<dbReference type="PANTHER" id="PTHR34653:SF1">
    <property type="entry name" value="FLAGELLAR HOOK-BASAL BODY COMPLEX PROTEIN FLIE"/>
    <property type="match status" value="1"/>
</dbReference>
<name>A0A4R3N4T7_9GAMM</name>
<keyword evidence="4 5" id="KW-0975">Bacterial flagellum</keyword>
<evidence type="ECO:0000256" key="5">
    <source>
        <dbReference type="HAMAP-Rule" id="MF_00724"/>
    </source>
</evidence>
<gene>
    <name evidence="5" type="primary">fliE</name>
    <name evidence="6" type="ORF">EDC34_10691</name>
</gene>
<dbReference type="GO" id="GO:0071973">
    <property type="term" value="P:bacterial-type flagellum-dependent cell motility"/>
    <property type="evidence" value="ECO:0007669"/>
    <property type="project" value="InterPro"/>
</dbReference>
<reference evidence="6 7" key="1">
    <citation type="submission" date="2019-03" db="EMBL/GenBank/DDBJ databases">
        <title>Genomic Encyclopedia of Type Strains, Phase IV (KMG-IV): sequencing the most valuable type-strain genomes for metagenomic binning, comparative biology and taxonomic classification.</title>
        <authorList>
            <person name="Goeker M."/>
        </authorList>
    </citation>
    <scope>NUCLEOTIDE SEQUENCE [LARGE SCALE GENOMIC DNA]</scope>
    <source>
        <strain evidence="6 7">DSM 13605</strain>
    </source>
</reference>
<dbReference type="SUPFAM" id="SSF64518">
    <property type="entry name" value="Phase 1 flagellin"/>
    <property type="match status" value="1"/>
</dbReference>
<dbReference type="Proteomes" id="UP000295414">
    <property type="component" value="Unassembled WGS sequence"/>
</dbReference>
<organism evidence="6 7">
    <name type="scientific">Thermomonas haemolytica</name>
    <dbReference type="NCBI Taxonomy" id="141949"/>
    <lineage>
        <taxon>Bacteria</taxon>
        <taxon>Pseudomonadati</taxon>
        <taxon>Pseudomonadota</taxon>
        <taxon>Gammaproteobacteria</taxon>
        <taxon>Lysobacterales</taxon>
        <taxon>Lysobacteraceae</taxon>
        <taxon>Thermomonas</taxon>
    </lineage>
</organism>
<evidence type="ECO:0000256" key="4">
    <source>
        <dbReference type="ARBA" id="ARBA00023143"/>
    </source>
</evidence>
<dbReference type="AlphaFoldDB" id="A0A4R3N4T7"/>
<dbReference type="PANTHER" id="PTHR34653">
    <property type="match status" value="1"/>
</dbReference>
<evidence type="ECO:0000256" key="1">
    <source>
        <dbReference type="ARBA" id="ARBA00004117"/>
    </source>
</evidence>
<evidence type="ECO:0000313" key="7">
    <source>
        <dbReference type="Proteomes" id="UP000295414"/>
    </source>
</evidence>
<sequence>MTDAISSILSQIRAHELRTQGALAGAAGMPGVGGLGGAGPAGDAAPSNAIGGVRPAGSDFQQTLNNAIDGVSKAQNDAGALQQAFELGDPRADLARVMVAMQQSQVAFKAAVEVRNRLVQAYQEVMNMPI</sequence>
<evidence type="ECO:0000313" key="6">
    <source>
        <dbReference type="EMBL" id="TCT23271.1"/>
    </source>
</evidence>
<dbReference type="NCBIfam" id="TIGR00205">
    <property type="entry name" value="fliE"/>
    <property type="match status" value="1"/>
</dbReference>
<dbReference type="GO" id="GO:0005198">
    <property type="term" value="F:structural molecule activity"/>
    <property type="evidence" value="ECO:0007669"/>
    <property type="project" value="UniProtKB-UniRule"/>
</dbReference>
<dbReference type="PRINTS" id="PR01006">
    <property type="entry name" value="FLGHOOKFLIE"/>
</dbReference>
<keyword evidence="6" id="KW-0966">Cell projection</keyword>
<evidence type="ECO:0000256" key="2">
    <source>
        <dbReference type="ARBA" id="ARBA00009272"/>
    </source>
</evidence>
<accession>A0A4R3N4T7</accession>
<keyword evidence="6" id="KW-0969">Cilium</keyword>
<dbReference type="HAMAP" id="MF_00724">
    <property type="entry name" value="FliE"/>
    <property type="match status" value="1"/>
</dbReference>
<dbReference type="EMBL" id="SMAP01000006">
    <property type="protein sequence ID" value="TCT23271.1"/>
    <property type="molecule type" value="Genomic_DNA"/>
</dbReference>
<protein>
    <recommendedName>
        <fullName evidence="3 5">Flagellar hook-basal body complex protein FliE</fullName>
    </recommendedName>
</protein>
<proteinExistence type="inferred from homology"/>
<comment type="similarity">
    <text evidence="2 5">Belongs to the FliE family.</text>
</comment>
<keyword evidence="6" id="KW-0282">Flagellum</keyword>
<evidence type="ECO:0000256" key="3">
    <source>
        <dbReference type="ARBA" id="ARBA00018024"/>
    </source>
</evidence>
<dbReference type="GO" id="GO:0009425">
    <property type="term" value="C:bacterial-type flagellum basal body"/>
    <property type="evidence" value="ECO:0007669"/>
    <property type="project" value="UniProtKB-SubCell"/>
</dbReference>
<dbReference type="GO" id="GO:0003774">
    <property type="term" value="F:cytoskeletal motor activity"/>
    <property type="evidence" value="ECO:0007669"/>
    <property type="project" value="InterPro"/>
</dbReference>
<dbReference type="InterPro" id="IPR001624">
    <property type="entry name" value="FliE"/>
</dbReference>
<comment type="caution">
    <text evidence="6">The sequence shown here is derived from an EMBL/GenBank/DDBJ whole genome shotgun (WGS) entry which is preliminary data.</text>
</comment>
<comment type="subcellular location">
    <subcellularLocation>
        <location evidence="1 5">Bacterial flagellum basal body</location>
    </subcellularLocation>
</comment>
<dbReference type="OrthoDB" id="8909229at2"/>
<keyword evidence="7" id="KW-1185">Reference proteome</keyword>
<dbReference type="RefSeq" id="WP_114960413.1">
    <property type="nucleotide sequence ID" value="NZ_MSZW01000007.1"/>
</dbReference>
<dbReference type="Pfam" id="PF02049">
    <property type="entry name" value="FliE"/>
    <property type="match status" value="1"/>
</dbReference>